<proteinExistence type="predicted"/>
<accession>A0A833HPN5</accession>
<comment type="caution">
    <text evidence="2">The sequence shown here is derived from an EMBL/GenBank/DDBJ whole genome shotgun (WGS) entry which is preliminary data.</text>
</comment>
<gene>
    <name evidence="2" type="ORF">F8153_05555</name>
</gene>
<organism evidence="2 3">
    <name type="scientific">Alkaliphilus serpentinus</name>
    <dbReference type="NCBI Taxonomy" id="1482731"/>
    <lineage>
        <taxon>Bacteria</taxon>
        <taxon>Bacillati</taxon>
        <taxon>Bacillota</taxon>
        <taxon>Clostridia</taxon>
        <taxon>Peptostreptococcales</taxon>
        <taxon>Natronincolaceae</taxon>
        <taxon>Alkaliphilus</taxon>
    </lineage>
</organism>
<sequence length="367" mass="42236">MEDFSTELKGIKILNKRDINSLNLFIKEKYPHYNPGKRAKVLANTIHKLINESLSTYPEKCRSQIVKKILQGGFLSRPEGISMYDIFEASLNLIESDPQLIDSFYTWTNSHLNKPINIDTFKNYTMHKNEDLTIGKEEEFAEKIVDLGEEISSIDDKDLGRDMKKLMAINKVSVGCILLILMSVFTVFLHKSKVNKALAEDFASSIHVEMMTSSIHPHLPHYFHYRSINVDGLIGYLNQRNSILADEPYFSSVMNVAKEFHLNPLVLFAIAGHEQGFVPRNHPQALKIANNPYNVYNSWQTYNTDIIDSTRIAARTVINSSVDRPEGKDPFQWINRRYAEDQNWWRGVSSIFKRLEKEASKFPLGNF</sequence>
<dbReference type="EMBL" id="WBZB01000014">
    <property type="protein sequence ID" value="KAB3531101.1"/>
    <property type="molecule type" value="Genomic_DNA"/>
</dbReference>
<reference evidence="2 3" key="1">
    <citation type="submission" date="2019-10" db="EMBL/GenBank/DDBJ databases">
        <title>Alkaliphilus serpentinus sp. nov. and Alkaliphilus pronyensis sp. nov., two novel anaerobic alkaliphilic species isolated from the serpentinized-hosted hydrothermal field of the Prony Bay (New Caledonia).</title>
        <authorList>
            <person name="Postec A."/>
        </authorList>
    </citation>
    <scope>NUCLEOTIDE SEQUENCE [LARGE SCALE GENOMIC DNA]</scope>
    <source>
        <strain evidence="2 3">LacT</strain>
    </source>
</reference>
<evidence type="ECO:0008006" key="4">
    <source>
        <dbReference type="Google" id="ProtNLM"/>
    </source>
</evidence>
<keyword evidence="1" id="KW-0812">Transmembrane</keyword>
<name>A0A833HPN5_9FIRM</name>
<protein>
    <recommendedName>
        <fullName evidence="4">Mannosyl-glycoprotein endo-beta-N-acetylglucosaminidase</fullName>
    </recommendedName>
</protein>
<keyword evidence="3" id="KW-1185">Reference proteome</keyword>
<dbReference type="OrthoDB" id="9805070at2"/>
<dbReference type="RefSeq" id="WP_151865380.1">
    <property type="nucleotide sequence ID" value="NZ_WBZB01000014.1"/>
</dbReference>
<dbReference type="Proteomes" id="UP000465601">
    <property type="component" value="Unassembled WGS sequence"/>
</dbReference>
<evidence type="ECO:0000256" key="1">
    <source>
        <dbReference type="SAM" id="Phobius"/>
    </source>
</evidence>
<dbReference type="AlphaFoldDB" id="A0A833HPN5"/>
<feature type="transmembrane region" description="Helical" evidence="1">
    <location>
        <begin position="168"/>
        <end position="189"/>
    </location>
</feature>
<evidence type="ECO:0000313" key="2">
    <source>
        <dbReference type="EMBL" id="KAB3531101.1"/>
    </source>
</evidence>
<keyword evidence="1" id="KW-1133">Transmembrane helix</keyword>
<evidence type="ECO:0000313" key="3">
    <source>
        <dbReference type="Proteomes" id="UP000465601"/>
    </source>
</evidence>
<keyword evidence="1" id="KW-0472">Membrane</keyword>